<feature type="transmembrane region" description="Helical" evidence="1">
    <location>
        <begin position="148"/>
        <end position="169"/>
    </location>
</feature>
<organism evidence="2 3">
    <name type="scientific">Trifolium pratense</name>
    <name type="common">Red clover</name>
    <dbReference type="NCBI Taxonomy" id="57577"/>
    <lineage>
        <taxon>Eukaryota</taxon>
        <taxon>Viridiplantae</taxon>
        <taxon>Streptophyta</taxon>
        <taxon>Embryophyta</taxon>
        <taxon>Tracheophyta</taxon>
        <taxon>Spermatophyta</taxon>
        <taxon>Magnoliopsida</taxon>
        <taxon>eudicotyledons</taxon>
        <taxon>Gunneridae</taxon>
        <taxon>Pentapetalae</taxon>
        <taxon>rosids</taxon>
        <taxon>fabids</taxon>
        <taxon>Fabales</taxon>
        <taxon>Fabaceae</taxon>
        <taxon>Papilionoideae</taxon>
        <taxon>50 kb inversion clade</taxon>
        <taxon>NPAAA clade</taxon>
        <taxon>Hologalegina</taxon>
        <taxon>IRL clade</taxon>
        <taxon>Trifolieae</taxon>
        <taxon>Trifolium</taxon>
    </lineage>
</organism>
<dbReference type="Proteomes" id="UP000236291">
    <property type="component" value="Unassembled WGS sequence"/>
</dbReference>
<reference evidence="2 3" key="2">
    <citation type="journal article" date="2017" name="Front. Plant Sci.">
        <title>Gene Classification and Mining of Molecular Markers Useful in Red Clover (Trifolium pratense) Breeding.</title>
        <authorList>
            <person name="Istvanek J."/>
            <person name="Dluhosova J."/>
            <person name="Dluhos P."/>
            <person name="Patkova L."/>
            <person name="Nedelnik J."/>
            <person name="Repkova J."/>
        </authorList>
    </citation>
    <scope>NUCLEOTIDE SEQUENCE [LARGE SCALE GENOMIC DNA]</scope>
    <source>
        <strain evidence="3">cv. Tatra</strain>
        <tissue evidence="2">Young leaves</tissue>
    </source>
</reference>
<protein>
    <submittedName>
        <fullName evidence="2">Uncharacterized protein</fullName>
    </submittedName>
</protein>
<name>A0A2K3P5S6_TRIPR</name>
<dbReference type="EMBL" id="ASHM01003954">
    <property type="protein sequence ID" value="PNY10631.1"/>
    <property type="molecule type" value="Genomic_DNA"/>
</dbReference>
<dbReference type="ExpressionAtlas" id="A0A2K3P5S6">
    <property type="expression patterns" value="baseline"/>
</dbReference>
<keyword evidence="1" id="KW-0472">Membrane</keyword>
<proteinExistence type="predicted"/>
<dbReference type="AlphaFoldDB" id="A0A2K3P5S6"/>
<keyword evidence="1" id="KW-0812">Transmembrane</keyword>
<evidence type="ECO:0000313" key="3">
    <source>
        <dbReference type="Proteomes" id="UP000236291"/>
    </source>
</evidence>
<feature type="transmembrane region" description="Helical" evidence="1">
    <location>
        <begin position="95"/>
        <end position="117"/>
    </location>
</feature>
<evidence type="ECO:0000313" key="2">
    <source>
        <dbReference type="EMBL" id="PNY10631.1"/>
    </source>
</evidence>
<sequence>MGFISWFKNKFVDPVVLVLQGGAEPKQLSFSAALGITLGVFPICGLGVKETKDDCRIGAFFNTAPLCIGYCGASPGVTVFLCGIAVTLLGSFVNAPILLLANFIATPIELSLILPFLRFGEFMTGAPHFTLTSDVLKKILTGQASSQVLLSIVNAVVIRVASCIAIYFGKSLHDVYTVLQTSSSKTKQSSFESKDATPTAV</sequence>
<keyword evidence="1" id="KW-1133">Transmembrane helix</keyword>
<dbReference type="STRING" id="57577.A0A2K3P5S6"/>
<dbReference type="PANTHER" id="PTHR35102:SF1">
    <property type="entry name" value="E3 UBIQUITIN-PROTEIN LIGASE"/>
    <property type="match status" value="1"/>
</dbReference>
<feature type="transmembrane region" description="Helical" evidence="1">
    <location>
        <begin position="28"/>
        <end position="48"/>
    </location>
</feature>
<evidence type="ECO:0000256" key="1">
    <source>
        <dbReference type="SAM" id="Phobius"/>
    </source>
</evidence>
<gene>
    <name evidence="2" type="ORF">L195_g007216</name>
</gene>
<feature type="transmembrane region" description="Helical" evidence="1">
    <location>
        <begin position="60"/>
        <end position="89"/>
    </location>
</feature>
<reference evidence="2 3" key="1">
    <citation type="journal article" date="2014" name="Am. J. Bot.">
        <title>Genome assembly and annotation for red clover (Trifolium pratense; Fabaceae).</title>
        <authorList>
            <person name="Istvanek J."/>
            <person name="Jaros M."/>
            <person name="Krenek A."/>
            <person name="Repkova J."/>
        </authorList>
    </citation>
    <scope>NUCLEOTIDE SEQUENCE [LARGE SCALE GENOMIC DNA]</scope>
    <source>
        <strain evidence="3">cv. Tatra</strain>
        <tissue evidence="2">Young leaves</tissue>
    </source>
</reference>
<comment type="caution">
    <text evidence="2">The sequence shown here is derived from an EMBL/GenBank/DDBJ whole genome shotgun (WGS) entry which is preliminary data.</text>
</comment>
<dbReference type="PANTHER" id="PTHR35102">
    <property type="entry name" value="E3 UBIQUITIN-PROTEIN LIGASE"/>
    <property type="match status" value="1"/>
</dbReference>
<accession>A0A2K3P5S6</accession>